<protein>
    <recommendedName>
        <fullName evidence="5">XRE family transcriptional regulator</fullName>
    </recommendedName>
</protein>
<dbReference type="SUPFAM" id="SSF47413">
    <property type="entry name" value="lambda repressor-like DNA-binding domains"/>
    <property type="match status" value="1"/>
</dbReference>
<organism evidence="3 4">
    <name type="scientific">Kribbella deserti</name>
    <dbReference type="NCBI Taxonomy" id="1926257"/>
    <lineage>
        <taxon>Bacteria</taxon>
        <taxon>Bacillati</taxon>
        <taxon>Actinomycetota</taxon>
        <taxon>Actinomycetes</taxon>
        <taxon>Propionibacteriales</taxon>
        <taxon>Kribbellaceae</taxon>
        <taxon>Kribbella</taxon>
    </lineage>
</organism>
<keyword evidence="4" id="KW-1185">Reference proteome</keyword>
<evidence type="ECO:0008006" key="5">
    <source>
        <dbReference type="Google" id="ProtNLM"/>
    </source>
</evidence>
<dbReference type="EMBL" id="JBHLTC010000006">
    <property type="protein sequence ID" value="MFC0623693.1"/>
    <property type="molecule type" value="Genomic_DNA"/>
</dbReference>
<evidence type="ECO:0000256" key="1">
    <source>
        <dbReference type="SAM" id="Coils"/>
    </source>
</evidence>
<dbReference type="Gene3D" id="1.10.260.40">
    <property type="entry name" value="lambda repressor-like DNA-binding domains"/>
    <property type="match status" value="1"/>
</dbReference>
<dbReference type="RefSeq" id="WP_380044394.1">
    <property type="nucleotide sequence ID" value="NZ_JBHLTC010000006.1"/>
</dbReference>
<comment type="caution">
    <text evidence="3">The sequence shown here is derived from an EMBL/GenBank/DDBJ whole genome shotgun (WGS) entry which is preliminary data.</text>
</comment>
<keyword evidence="1" id="KW-0175">Coiled coil</keyword>
<sequence>MQEYDSHGWQRLGRLVRAARVKAGYAESREWAARVGRSTRMLLGLERGEPVGDATLARVAESLGWPIERIYEALGEPAGPSSGGPASLRSSGAPGLSAVSDMVDLEHALEKVTEEIETLKTLLAAAEASRGILASRIEQQRHAARLLRDGRSPQLFIAERELRFHQESLVGFDRHFGPPGRQSKELRQQRRRFEEAVEQARQNLAEIVAAEQAPDRPVAEL</sequence>
<dbReference type="Proteomes" id="UP001589890">
    <property type="component" value="Unassembled WGS sequence"/>
</dbReference>
<feature type="region of interest" description="Disordered" evidence="2">
    <location>
        <begin position="173"/>
        <end position="193"/>
    </location>
</feature>
<name>A0ABV6QGM3_9ACTN</name>
<evidence type="ECO:0000313" key="4">
    <source>
        <dbReference type="Proteomes" id="UP001589890"/>
    </source>
</evidence>
<reference evidence="3 4" key="1">
    <citation type="submission" date="2024-09" db="EMBL/GenBank/DDBJ databases">
        <authorList>
            <person name="Sun Q."/>
            <person name="Mori K."/>
        </authorList>
    </citation>
    <scope>NUCLEOTIDE SEQUENCE [LARGE SCALE GENOMIC DNA]</scope>
    <source>
        <strain evidence="3 4">CGMCC 1.15906</strain>
    </source>
</reference>
<accession>A0ABV6QGM3</accession>
<gene>
    <name evidence="3" type="ORF">ACFFGN_06450</name>
</gene>
<evidence type="ECO:0000256" key="2">
    <source>
        <dbReference type="SAM" id="MobiDB-lite"/>
    </source>
</evidence>
<evidence type="ECO:0000313" key="3">
    <source>
        <dbReference type="EMBL" id="MFC0623693.1"/>
    </source>
</evidence>
<feature type="coiled-coil region" evidence="1">
    <location>
        <begin position="102"/>
        <end position="129"/>
    </location>
</feature>
<dbReference type="InterPro" id="IPR010982">
    <property type="entry name" value="Lambda_DNA-bd_dom_sf"/>
</dbReference>
<proteinExistence type="predicted"/>